<dbReference type="OrthoDB" id="642895at2759"/>
<sequence length="520" mass="61714">MHLSLQIKHLKGLVDRELKEIEDLRMWFGISYYNEKYKNNKTDVFFSLNENLNLKSKSHIQNCLKQVSMPDHISQEQESNRELLYVNDECQKLLNSFDYNQKVNLKQNNDTKIIPLKDNEINKQSINDDNKEDKSEDIAEKHDVDSEKKFTDILITRLNENVIFSNIFPKDIHKLFENISSDVSVENLQNLKNIHSELQIFKKEKEETRTKYIENILKLAKEMGFPDSEFIQFEEENSHFKNFSAQSADEISEEIKTNMNIDLQNKNIFFSCIDIDLTDFSKDTLEKKSILELHKIFKNLSVEKNTRSKLVKDLQASIELLRETVSAYFVFLEITQPEITTQNIQTLQKYQNVLQEVEKEHFNKIFDTKTEELTDLCLIFEMTLPNLERTKENLYIMSNIIKDLTLKKDTYLRLSELIEKRENLKSEMIEFEKSASDPKRLFKSSFQLLKEEKFRKNAVPSLLKLEKILLEEINMYEESFGEFLYKGTKFKDDIVTEIHNRIINKSVFILNKDVQRRLRK</sequence>
<dbReference type="Proteomes" id="UP000003163">
    <property type="component" value="Unassembled WGS sequence"/>
</dbReference>
<dbReference type="Gene3D" id="1.20.58.1520">
    <property type="match status" value="1"/>
</dbReference>
<dbReference type="AlphaFoldDB" id="J9D4A5"/>
<dbReference type="VEuPathDB" id="MicrosporidiaDB:EDEG_03188"/>
<keyword evidence="3" id="KW-1185">Reference proteome</keyword>
<reference evidence="3" key="2">
    <citation type="submission" date="2015-07" db="EMBL/GenBank/DDBJ databases">
        <title>Contrasting host-pathogen interactions and genome evolution in two generalist and specialist microsporidian pathogens of mosquitoes.</title>
        <authorList>
            <consortium name="The Broad Institute Genomics Platform"/>
            <consortium name="The Broad Institute Genome Sequencing Center for Infectious Disease"/>
            <person name="Cuomo C.A."/>
            <person name="Sanscrainte N.D."/>
            <person name="Goldberg J.M."/>
            <person name="Heiman D."/>
            <person name="Young S."/>
            <person name="Zeng Q."/>
            <person name="Becnel J.J."/>
            <person name="Birren B.W."/>
        </authorList>
    </citation>
    <scope>NUCLEOTIDE SEQUENCE [LARGE SCALE GENOMIC DNA]</scope>
    <source>
        <strain evidence="3">USNM 41457</strain>
    </source>
</reference>
<evidence type="ECO:0000313" key="2">
    <source>
        <dbReference type="EMBL" id="EJW02384.1"/>
    </source>
</evidence>
<dbReference type="HOGENOM" id="CLU_523764_0_0_1"/>
<proteinExistence type="predicted"/>
<organism evidence="2 3">
    <name type="scientific">Edhazardia aedis (strain USNM 41457)</name>
    <name type="common">Microsporidian parasite</name>
    <dbReference type="NCBI Taxonomy" id="1003232"/>
    <lineage>
        <taxon>Eukaryota</taxon>
        <taxon>Fungi</taxon>
        <taxon>Fungi incertae sedis</taxon>
        <taxon>Microsporidia</taxon>
        <taxon>Edhazardia</taxon>
    </lineage>
</organism>
<name>J9D4A5_EDHAE</name>
<reference evidence="2 3" key="1">
    <citation type="submission" date="2011-08" db="EMBL/GenBank/DDBJ databases">
        <authorList>
            <person name="Liu Z.J."/>
            <person name="Shi F.L."/>
            <person name="Lu J.Q."/>
            <person name="Li M."/>
            <person name="Wang Z.L."/>
        </authorList>
    </citation>
    <scope>NUCLEOTIDE SEQUENCE [LARGE SCALE GENOMIC DNA]</scope>
    <source>
        <strain evidence="2 3">USNM 41457</strain>
    </source>
</reference>
<comment type="caution">
    <text evidence="2">The sequence shown here is derived from an EMBL/GenBank/DDBJ whole genome shotgun (WGS) entry which is preliminary data.</text>
</comment>
<gene>
    <name evidence="2" type="ORF">EDEG_03188</name>
</gene>
<accession>J9D4A5</accession>
<evidence type="ECO:0000313" key="3">
    <source>
        <dbReference type="Proteomes" id="UP000003163"/>
    </source>
</evidence>
<keyword evidence="1" id="KW-0175">Coiled coil</keyword>
<protein>
    <submittedName>
        <fullName evidence="2">Uncharacterized protein</fullName>
    </submittedName>
</protein>
<dbReference type="EMBL" id="AFBI03000074">
    <property type="protein sequence ID" value="EJW02384.1"/>
    <property type="molecule type" value="Genomic_DNA"/>
</dbReference>
<dbReference type="Pfam" id="PF03999">
    <property type="entry name" value="MAP65_ASE1"/>
    <property type="match status" value="1"/>
</dbReference>
<dbReference type="STRING" id="1003232.J9D4A5"/>
<dbReference type="InParanoid" id="J9D4A5"/>
<evidence type="ECO:0000256" key="1">
    <source>
        <dbReference type="SAM" id="Coils"/>
    </source>
</evidence>
<feature type="coiled-coil region" evidence="1">
    <location>
        <begin position="407"/>
        <end position="434"/>
    </location>
</feature>